<gene>
    <name evidence="1" type="ORF">B0I31_115111</name>
</gene>
<keyword evidence="2" id="KW-1185">Reference proteome</keyword>
<accession>A0A2P8I109</accession>
<name>A0A2P8I109_SACCR</name>
<dbReference type="AlphaFoldDB" id="A0A2P8I109"/>
<comment type="caution">
    <text evidence="1">The sequence shown here is derived from an EMBL/GenBank/DDBJ whole genome shotgun (WGS) entry which is preliminary data.</text>
</comment>
<reference evidence="1 2" key="1">
    <citation type="submission" date="2018-03" db="EMBL/GenBank/DDBJ databases">
        <title>Genomic Encyclopedia of Type Strains, Phase III (KMG-III): the genomes of soil and plant-associated and newly described type strains.</title>
        <authorList>
            <person name="Whitman W."/>
        </authorList>
    </citation>
    <scope>NUCLEOTIDE SEQUENCE [LARGE SCALE GENOMIC DNA]</scope>
    <source>
        <strain evidence="1 2">CGMCC 4.7097</strain>
    </source>
</reference>
<evidence type="ECO:0000313" key="1">
    <source>
        <dbReference type="EMBL" id="PSL52159.1"/>
    </source>
</evidence>
<dbReference type="EMBL" id="PYAX01000015">
    <property type="protein sequence ID" value="PSL52159.1"/>
    <property type="molecule type" value="Genomic_DNA"/>
</dbReference>
<organism evidence="1 2">
    <name type="scientific">Saccharothrix carnea</name>
    <dbReference type="NCBI Taxonomy" id="1280637"/>
    <lineage>
        <taxon>Bacteria</taxon>
        <taxon>Bacillati</taxon>
        <taxon>Actinomycetota</taxon>
        <taxon>Actinomycetes</taxon>
        <taxon>Pseudonocardiales</taxon>
        <taxon>Pseudonocardiaceae</taxon>
        <taxon>Saccharothrix</taxon>
    </lineage>
</organism>
<dbReference type="RefSeq" id="WP_146174043.1">
    <property type="nucleotide sequence ID" value="NZ_PYAX01000015.1"/>
</dbReference>
<proteinExistence type="predicted"/>
<dbReference type="OrthoDB" id="614750at2"/>
<dbReference type="Proteomes" id="UP000241118">
    <property type="component" value="Unassembled WGS sequence"/>
</dbReference>
<sequence length="59" mass="6485">MSYDDGVTWRRAPVKPEHGRWKATVDHPAGAAFVSPRSSVTDLDGNSQRQTITRAYALG</sequence>
<protein>
    <submittedName>
        <fullName evidence="1">Uncharacterized protein</fullName>
    </submittedName>
</protein>
<evidence type="ECO:0000313" key="2">
    <source>
        <dbReference type="Proteomes" id="UP000241118"/>
    </source>
</evidence>